<evidence type="ECO:0008006" key="5">
    <source>
        <dbReference type="Google" id="ProtNLM"/>
    </source>
</evidence>
<dbReference type="InterPro" id="IPR011010">
    <property type="entry name" value="DNA_brk_join_enz"/>
</dbReference>
<evidence type="ECO:0000256" key="2">
    <source>
        <dbReference type="SAM" id="MobiDB-lite"/>
    </source>
</evidence>
<dbReference type="Proteomes" id="UP000069526">
    <property type="component" value="Unassembled WGS sequence"/>
</dbReference>
<dbReference type="SUPFAM" id="SSF56349">
    <property type="entry name" value="DNA breaking-rejoining enzymes"/>
    <property type="match status" value="1"/>
</dbReference>
<dbReference type="GO" id="GO:0015074">
    <property type="term" value="P:DNA integration"/>
    <property type="evidence" value="ECO:0007669"/>
    <property type="project" value="InterPro"/>
</dbReference>
<organism evidence="3 4">
    <name type="scientific">Streptococcus suis</name>
    <dbReference type="NCBI Taxonomy" id="1307"/>
    <lineage>
        <taxon>Bacteria</taxon>
        <taxon>Bacillati</taxon>
        <taxon>Bacillota</taxon>
        <taxon>Bacilli</taxon>
        <taxon>Lactobacillales</taxon>
        <taxon>Streptococcaceae</taxon>
        <taxon>Streptococcus</taxon>
    </lineage>
</organism>
<dbReference type="EMBL" id="FIJK01000042">
    <property type="protein sequence ID" value="CYW43898.1"/>
    <property type="molecule type" value="Genomic_DNA"/>
</dbReference>
<name>A0A0Z8PDL5_STRSU</name>
<evidence type="ECO:0000256" key="1">
    <source>
        <dbReference type="ARBA" id="ARBA00023172"/>
    </source>
</evidence>
<sequence length="334" mass="39030">MSNRAEQRRAKRARAKARKKEKKSELLISEDARKKHVQKMGQEIITAKFVAGKGKSRHQGKLEDDIFKYITSEKAFRDVSATWRRFSEFVAKHSDGTDLNSLEDILKYVDFYIMDLMIRGRKADTLTTYKANLGKVFGVSTTYFIETPKRERRNKTRSRLEVKVDHKISKEKNDFFDILGSATGLRKRELERLRGTDLIAKKAKNGLYYVNITRGTKGGRTRVSPIMAKSEEELEKILAMFKAAGPGVVCSGKYGTHRIPKNLDEHSRRAEYAKRVYLHYERDLDRLPRKEKTFLRKEYAGYVLDKFAEQKATEYLGHNRKDEFRKSYVYRLFE</sequence>
<dbReference type="Gene3D" id="1.10.443.10">
    <property type="entry name" value="Intergrase catalytic core"/>
    <property type="match status" value="1"/>
</dbReference>
<dbReference type="GO" id="GO:0003677">
    <property type="term" value="F:DNA binding"/>
    <property type="evidence" value="ECO:0007669"/>
    <property type="project" value="InterPro"/>
</dbReference>
<dbReference type="GO" id="GO:0006310">
    <property type="term" value="P:DNA recombination"/>
    <property type="evidence" value="ECO:0007669"/>
    <property type="project" value="UniProtKB-KW"/>
</dbReference>
<dbReference type="RefSeq" id="WP_044766675.1">
    <property type="nucleotide sequence ID" value="NZ_CEIH01000030.1"/>
</dbReference>
<protein>
    <recommendedName>
        <fullName evidence="5">Integrase</fullName>
    </recommendedName>
</protein>
<feature type="compositionally biased region" description="Basic residues" evidence="2">
    <location>
        <begin position="9"/>
        <end position="21"/>
    </location>
</feature>
<feature type="region of interest" description="Disordered" evidence="2">
    <location>
        <begin position="1"/>
        <end position="25"/>
    </location>
</feature>
<proteinExistence type="predicted"/>
<accession>A0A0Z8PDL5</accession>
<gene>
    <name evidence="3" type="ORF">ERS132539_01610</name>
</gene>
<dbReference type="AlphaFoldDB" id="A0A0Z8PDL5"/>
<keyword evidence="1" id="KW-0233">DNA recombination</keyword>
<reference evidence="3 4" key="1">
    <citation type="submission" date="2016-02" db="EMBL/GenBank/DDBJ databases">
        <authorList>
            <consortium name="Pathogen Informatics"/>
        </authorList>
    </citation>
    <scope>NUCLEOTIDE SEQUENCE [LARGE SCALE GENOMIC DNA]</scope>
    <source>
        <strain evidence="3 4">SS1013</strain>
    </source>
</reference>
<dbReference type="InterPro" id="IPR013762">
    <property type="entry name" value="Integrase-like_cat_sf"/>
</dbReference>
<evidence type="ECO:0000313" key="4">
    <source>
        <dbReference type="Proteomes" id="UP000069526"/>
    </source>
</evidence>
<evidence type="ECO:0000313" key="3">
    <source>
        <dbReference type="EMBL" id="CYW43898.1"/>
    </source>
</evidence>